<accession>A0ACC2THA8</accession>
<protein>
    <submittedName>
        <fullName evidence="1">Uncharacterized protein</fullName>
    </submittedName>
</protein>
<organism evidence="1 2">
    <name type="scientific">Entomophthora muscae</name>
    <dbReference type="NCBI Taxonomy" id="34485"/>
    <lineage>
        <taxon>Eukaryota</taxon>
        <taxon>Fungi</taxon>
        <taxon>Fungi incertae sedis</taxon>
        <taxon>Zoopagomycota</taxon>
        <taxon>Entomophthoromycotina</taxon>
        <taxon>Entomophthoromycetes</taxon>
        <taxon>Entomophthorales</taxon>
        <taxon>Entomophthoraceae</taxon>
        <taxon>Entomophthora</taxon>
    </lineage>
</organism>
<evidence type="ECO:0000313" key="1">
    <source>
        <dbReference type="EMBL" id="KAJ9074063.1"/>
    </source>
</evidence>
<evidence type="ECO:0000313" key="2">
    <source>
        <dbReference type="Proteomes" id="UP001165960"/>
    </source>
</evidence>
<proteinExistence type="predicted"/>
<keyword evidence="2" id="KW-1185">Reference proteome</keyword>
<dbReference type="Proteomes" id="UP001165960">
    <property type="component" value="Unassembled WGS sequence"/>
</dbReference>
<dbReference type="EMBL" id="QTSX02002873">
    <property type="protein sequence ID" value="KAJ9074063.1"/>
    <property type="molecule type" value="Genomic_DNA"/>
</dbReference>
<reference evidence="1" key="1">
    <citation type="submission" date="2022-04" db="EMBL/GenBank/DDBJ databases">
        <title>Genome of the entomopathogenic fungus Entomophthora muscae.</title>
        <authorList>
            <person name="Elya C."/>
            <person name="Lovett B.R."/>
            <person name="Lee E."/>
            <person name="Macias A.M."/>
            <person name="Hajek A.E."/>
            <person name="De Bivort B.L."/>
            <person name="Kasson M.T."/>
            <person name="De Fine Licht H.H."/>
            <person name="Stajich J.E."/>
        </authorList>
    </citation>
    <scope>NUCLEOTIDE SEQUENCE</scope>
    <source>
        <strain evidence="1">Berkeley</strain>
    </source>
</reference>
<name>A0ACC2THA8_9FUNG</name>
<sequence length="301" mass="34376">MLLNHVPSRDKLNTTIESHGLNVTLLDPKRFTVPEEFLGYEMPMISQAGTQEDSLHFADYNSISYCSSVKLYNWHCRKCTDDIHLVFIAWDHRYSGRVLLLRDDARKEIVLAFRGSLRIRNWIENLVYELIDLPHVKGAKVHKGFKDSADALTNNYLKELSKELKQSPSYRFIITGHSLGGAVAILSAIELKQRLNIPWKKIEVFTYGQPRTGNVAFARYINQLPMHVTRVVNENDIVPHILPEYANFAHHGSEIYVHNKESFPCSTERLEDATCSRKNFPEVSLTAHNHVADTDVGSLSC</sequence>
<gene>
    <name evidence="1" type="ORF">DSO57_1010151</name>
</gene>
<comment type="caution">
    <text evidence="1">The sequence shown here is derived from an EMBL/GenBank/DDBJ whole genome shotgun (WGS) entry which is preliminary data.</text>
</comment>